<organism evidence="2 3">
    <name type="scientific">Paracoccus marinaquae</name>
    <dbReference type="NCBI Taxonomy" id="2841926"/>
    <lineage>
        <taxon>Bacteria</taxon>
        <taxon>Pseudomonadati</taxon>
        <taxon>Pseudomonadota</taxon>
        <taxon>Alphaproteobacteria</taxon>
        <taxon>Rhodobacterales</taxon>
        <taxon>Paracoccaceae</taxon>
        <taxon>Paracoccus</taxon>
    </lineage>
</organism>
<feature type="chain" id="PRO_5045836372" evidence="1">
    <location>
        <begin position="21"/>
        <end position="150"/>
    </location>
</feature>
<proteinExistence type="predicted"/>
<gene>
    <name evidence="2" type="ORF">KNW02_06845</name>
</gene>
<dbReference type="RefSeq" id="WP_216032517.1">
    <property type="nucleotide sequence ID" value="NZ_JAHKNG010000008.1"/>
</dbReference>
<accession>A0ABS6AGX6</accession>
<reference evidence="2" key="1">
    <citation type="submission" date="2021-06" db="EMBL/GenBank/DDBJ databases">
        <title>Paracoccus bacterium XHP0099 sp. nov., isolated from the surface waters of the Yellow Sea.</title>
        <authorList>
            <person name="Xue H."/>
            <person name="Zhang D."/>
        </authorList>
    </citation>
    <scope>NUCLEOTIDE SEQUENCE</scope>
    <source>
        <strain evidence="2">XHP0099</strain>
    </source>
</reference>
<dbReference type="EMBL" id="JAHKNG010000008">
    <property type="protein sequence ID" value="MBU3029836.1"/>
    <property type="molecule type" value="Genomic_DNA"/>
</dbReference>
<sequence length="150" mass="16468">MRPILPTLALMTCLATPAPAWELYRLTDDYAATGNTAGEYVVNISCVRDRGTLYLSIAPFGMDRSAVDGLTKVSMQITLPDGRSEQVEVALTPERDSFDGPFPVRADWLAAFKDGREMRVSRTDTGLELFRSDMKGTGAARLLFAERCGI</sequence>
<evidence type="ECO:0000256" key="1">
    <source>
        <dbReference type="SAM" id="SignalP"/>
    </source>
</evidence>
<name>A0ABS6AGX6_9RHOB</name>
<keyword evidence="1" id="KW-0732">Signal</keyword>
<evidence type="ECO:0000313" key="2">
    <source>
        <dbReference type="EMBL" id="MBU3029836.1"/>
    </source>
</evidence>
<comment type="caution">
    <text evidence="2">The sequence shown here is derived from an EMBL/GenBank/DDBJ whole genome shotgun (WGS) entry which is preliminary data.</text>
</comment>
<keyword evidence="3" id="KW-1185">Reference proteome</keyword>
<evidence type="ECO:0000313" key="3">
    <source>
        <dbReference type="Proteomes" id="UP001166191"/>
    </source>
</evidence>
<feature type="signal peptide" evidence="1">
    <location>
        <begin position="1"/>
        <end position="20"/>
    </location>
</feature>
<dbReference type="Proteomes" id="UP001166191">
    <property type="component" value="Unassembled WGS sequence"/>
</dbReference>
<protein>
    <submittedName>
        <fullName evidence="2">Uncharacterized protein</fullName>
    </submittedName>
</protein>